<dbReference type="AlphaFoldDB" id="T0S3U1"/>
<feature type="non-terminal residue" evidence="2">
    <location>
        <position position="1"/>
    </location>
</feature>
<dbReference type="EMBL" id="JH767138">
    <property type="protein sequence ID" value="EQC39733.1"/>
    <property type="molecule type" value="Genomic_DNA"/>
</dbReference>
<protein>
    <recommendedName>
        <fullName evidence="1">Gamma-glutamylcyclotransferase AIG2-like domain-containing protein</fullName>
    </recommendedName>
</protein>
<dbReference type="InParanoid" id="T0S3U1"/>
<dbReference type="Gene3D" id="3.10.490.10">
    <property type="entry name" value="Gamma-glutamyl cyclotransferase-like"/>
    <property type="match status" value="1"/>
</dbReference>
<organism evidence="2 3">
    <name type="scientific">Saprolegnia diclina (strain VS20)</name>
    <dbReference type="NCBI Taxonomy" id="1156394"/>
    <lineage>
        <taxon>Eukaryota</taxon>
        <taxon>Sar</taxon>
        <taxon>Stramenopiles</taxon>
        <taxon>Oomycota</taxon>
        <taxon>Saprolegniomycetes</taxon>
        <taxon>Saprolegniales</taxon>
        <taxon>Saprolegniaceae</taxon>
        <taxon>Saprolegnia</taxon>
    </lineage>
</organism>
<proteinExistence type="predicted"/>
<dbReference type="RefSeq" id="XP_008607005.1">
    <property type="nucleotide sequence ID" value="XM_008608783.1"/>
</dbReference>
<evidence type="ECO:0000313" key="3">
    <source>
        <dbReference type="Proteomes" id="UP000030762"/>
    </source>
</evidence>
<accession>T0S3U1</accession>
<dbReference type="InterPro" id="IPR036568">
    <property type="entry name" value="GGCT-like_sf"/>
</dbReference>
<dbReference type="InterPro" id="IPR013024">
    <property type="entry name" value="GGCT-like"/>
</dbReference>
<dbReference type="InterPro" id="IPR009288">
    <property type="entry name" value="AIG2-like_dom"/>
</dbReference>
<dbReference type="VEuPathDB" id="FungiDB:SDRG_03161"/>
<dbReference type="Pfam" id="PF06094">
    <property type="entry name" value="GGACT"/>
    <property type="match status" value="1"/>
</dbReference>
<dbReference type="OrthoDB" id="2924818at2759"/>
<dbReference type="SUPFAM" id="SSF110857">
    <property type="entry name" value="Gamma-glutamyl cyclotransferase-like"/>
    <property type="match status" value="1"/>
</dbReference>
<dbReference type="Proteomes" id="UP000030762">
    <property type="component" value="Unassembled WGS sequence"/>
</dbReference>
<dbReference type="OMA" id="HCACIED"/>
<keyword evidence="3" id="KW-1185">Reference proteome</keyword>
<dbReference type="CDD" id="cd06661">
    <property type="entry name" value="GGCT_like"/>
    <property type="match status" value="1"/>
</dbReference>
<evidence type="ECO:0000259" key="1">
    <source>
        <dbReference type="Pfam" id="PF06094"/>
    </source>
</evidence>
<name>T0S3U1_SAPDV</name>
<dbReference type="STRING" id="1156394.T0S3U1"/>
<evidence type="ECO:0000313" key="2">
    <source>
        <dbReference type="EMBL" id="EQC39733.1"/>
    </source>
</evidence>
<feature type="domain" description="Gamma-glutamylcyclotransferase AIG2-like" evidence="1">
    <location>
        <begin position="37"/>
        <end position="117"/>
    </location>
</feature>
<reference evidence="2 3" key="1">
    <citation type="submission" date="2012-04" db="EMBL/GenBank/DDBJ databases">
        <title>The Genome Sequence of Saprolegnia declina VS20.</title>
        <authorList>
            <consortium name="The Broad Institute Genome Sequencing Platform"/>
            <person name="Russ C."/>
            <person name="Nusbaum C."/>
            <person name="Tyler B."/>
            <person name="van West P."/>
            <person name="Dieguez-Uribeondo J."/>
            <person name="de Bruijn I."/>
            <person name="Tripathy S."/>
            <person name="Jiang R."/>
            <person name="Young S.K."/>
            <person name="Zeng Q."/>
            <person name="Gargeya S."/>
            <person name="Fitzgerald M."/>
            <person name="Haas B."/>
            <person name="Abouelleil A."/>
            <person name="Alvarado L."/>
            <person name="Arachchi H.M."/>
            <person name="Berlin A."/>
            <person name="Chapman S.B."/>
            <person name="Goldberg J."/>
            <person name="Griggs A."/>
            <person name="Gujja S."/>
            <person name="Hansen M."/>
            <person name="Howarth C."/>
            <person name="Imamovic A."/>
            <person name="Larimer J."/>
            <person name="McCowen C."/>
            <person name="Montmayeur A."/>
            <person name="Murphy C."/>
            <person name="Neiman D."/>
            <person name="Pearson M."/>
            <person name="Priest M."/>
            <person name="Roberts A."/>
            <person name="Saif S."/>
            <person name="Shea T."/>
            <person name="Sisk P."/>
            <person name="Sykes S."/>
            <person name="Wortman J."/>
            <person name="Nusbaum C."/>
            <person name="Birren B."/>
        </authorList>
    </citation>
    <scope>NUCLEOTIDE SEQUENCE [LARGE SCALE GENOMIC DNA]</scope>
    <source>
        <strain evidence="2 3">VS20</strain>
    </source>
</reference>
<sequence>SPSTTPMASSTQRDESHVWYFAIGSMMNPISLSNRGLAPVESHPAEVLEYKLQFFGAAGMAEAVPEAGASFHGVLHKMASAEMQVLDQMESTYIRVPATTRLYDGRLVDATIYGRDAAKVAALGQEDKPPSERYIEIMVRGCEHYGVAASHIALLKSVPFVPRKSPSDYISVPVPDGLRWFTQEELRAGTGVDKRPLLISINGKVREYIGSPDFAMYKNMLRMAGQPMEPFIAKMLYDPKYGCPSTLQEFTREHCACIEDMTMQNFSNLFQTVGLIAQTYKEE</sequence>
<gene>
    <name evidence="2" type="ORF">SDRG_03161</name>
</gene>
<dbReference type="GeneID" id="19943888"/>